<evidence type="ECO:0000313" key="2">
    <source>
        <dbReference type="EMBL" id="EKX60196.1"/>
    </source>
</evidence>
<keyword evidence="3" id="KW-1185">Reference proteome</keyword>
<accession>L1KHA6</accession>
<evidence type="ECO:0000256" key="1">
    <source>
        <dbReference type="SAM" id="MobiDB-lite"/>
    </source>
</evidence>
<proteinExistence type="predicted"/>
<dbReference type="Proteomes" id="UP000010411">
    <property type="component" value="Unassembled WGS sequence"/>
</dbReference>
<dbReference type="EMBL" id="AEJC01000668">
    <property type="protein sequence ID" value="EKX60196.1"/>
    <property type="molecule type" value="Genomic_DNA"/>
</dbReference>
<organism evidence="2 3">
    <name type="scientific">Streptomyces ipomoeae 91-03</name>
    <dbReference type="NCBI Taxonomy" id="698759"/>
    <lineage>
        <taxon>Bacteria</taxon>
        <taxon>Bacillati</taxon>
        <taxon>Actinomycetota</taxon>
        <taxon>Actinomycetes</taxon>
        <taxon>Kitasatosporales</taxon>
        <taxon>Streptomycetaceae</taxon>
        <taxon>Streptomyces</taxon>
    </lineage>
</organism>
<comment type="caution">
    <text evidence="2">The sequence shown here is derived from an EMBL/GenBank/DDBJ whole genome shotgun (WGS) entry which is preliminary data.</text>
</comment>
<protein>
    <submittedName>
        <fullName evidence="2">Uncharacterized protein</fullName>
    </submittedName>
</protein>
<feature type="non-terminal residue" evidence="2">
    <location>
        <position position="1"/>
    </location>
</feature>
<name>L1KHA6_9ACTN</name>
<sequence length="105" mass="11017">PGWMRLKTRRAAARWAEWRRRTGRGRAGVGVGALSARRGKSASALVRLTAARVPGSTPLSSPPAKYWPAAVGANGQSLPNRTWPGRAKASSVGRAAGLEESAVSK</sequence>
<feature type="region of interest" description="Disordered" evidence="1">
    <location>
        <begin position="75"/>
        <end position="105"/>
    </location>
</feature>
<dbReference type="AlphaFoldDB" id="L1KHA6"/>
<reference evidence="2 3" key="1">
    <citation type="submission" date="2012-11" db="EMBL/GenBank/DDBJ databases">
        <authorList>
            <person name="Huguet-Tapia J.C."/>
            <person name="Durkin A.S."/>
            <person name="Pettis G.S."/>
            <person name="Badger J.H."/>
        </authorList>
    </citation>
    <scope>NUCLEOTIDE SEQUENCE [LARGE SCALE GENOMIC DNA]</scope>
    <source>
        <strain evidence="2 3">91-03</strain>
    </source>
</reference>
<evidence type="ECO:0000313" key="3">
    <source>
        <dbReference type="Proteomes" id="UP000010411"/>
    </source>
</evidence>
<gene>
    <name evidence="2" type="ORF">STRIP9103_08014</name>
</gene>